<dbReference type="InterPro" id="IPR051539">
    <property type="entry name" value="T4SS-coupling_protein"/>
</dbReference>
<dbReference type="Pfam" id="PF12696">
    <property type="entry name" value="TraG-D_C"/>
    <property type="match status" value="1"/>
</dbReference>
<keyword evidence="3" id="KW-0812">Transmembrane</keyword>
<feature type="domain" description="TraD/TraG TraM recognition site" evidence="6">
    <location>
        <begin position="92"/>
        <end position="164"/>
    </location>
</feature>
<accession>A0ABM9UI87</accession>
<dbReference type="InterPro" id="IPR018777">
    <property type="entry name" value="Replication_initiator_prot_A"/>
</dbReference>
<dbReference type="Pfam" id="PF01026">
    <property type="entry name" value="TatD_DNase"/>
    <property type="match status" value="1"/>
</dbReference>
<evidence type="ECO:0000256" key="5">
    <source>
        <dbReference type="ARBA" id="ARBA00023136"/>
    </source>
</evidence>
<dbReference type="InterPro" id="IPR001130">
    <property type="entry name" value="TatD-like"/>
</dbReference>
<dbReference type="CDD" id="cd01127">
    <property type="entry name" value="TrwB_TraG_TraD_VirD4"/>
    <property type="match status" value="1"/>
</dbReference>
<dbReference type="RefSeq" id="WP_082464919.1">
    <property type="nucleotide sequence ID" value="NZ_CYHC01000018.1"/>
</dbReference>
<dbReference type="InterPro" id="IPR027417">
    <property type="entry name" value="P-loop_NTPase"/>
</dbReference>
<evidence type="ECO:0000259" key="6">
    <source>
        <dbReference type="Pfam" id="PF12696"/>
    </source>
</evidence>
<keyword evidence="2" id="KW-1003">Cell membrane</keyword>
<dbReference type="SUPFAM" id="SSF52540">
    <property type="entry name" value="P-loop containing nucleoside triphosphate hydrolases"/>
    <property type="match status" value="1"/>
</dbReference>
<keyword evidence="4" id="KW-1133">Transmembrane helix</keyword>
<evidence type="ECO:0000313" key="7">
    <source>
        <dbReference type="EMBL" id="CUA91019.1"/>
    </source>
</evidence>
<dbReference type="PANTHER" id="PTHR37937:SF1">
    <property type="entry name" value="CONJUGATIVE TRANSFER: DNA TRANSPORT"/>
    <property type="match status" value="1"/>
</dbReference>
<keyword evidence="8" id="KW-1185">Reference proteome</keyword>
<reference evidence="7 8" key="1">
    <citation type="submission" date="2015-08" db="EMBL/GenBank/DDBJ databases">
        <authorList>
            <person name="Varghese N."/>
        </authorList>
    </citation>
    <scope>NUCLEOTIDE SEQUENCE [LARGE SCALE GENOMIC DNA]</scope>
    <source>
        <strain evidence="7 8">DSM 18167</strain>
    </source>
</reference>
<sequence length="337" mass="37680">MPSRQRLLSPSERSRLDAFVVATGDASPRDQRDLMERPFFSLAKAKRTTPILYEAGDLRVEVFAVPEHGMATIWDADILIWAASQIVDRKHRVLIMLDEFPALGRLDFFESALAFMAGYGLKSFLIAQSLNQIEKAYGPNNAILDNCHVRVSFATNDERTAKRVFERLLPRVRYVGEVGLDGGPEYRRHWPDQQPVFSRVLELCAQAGGRIITIHSRRAATQVLDAVEARPGAGIAILHWFSGTQKELSRAVGLGCWFSVGPAMLFGAKGRTLVMKMPRDHVLTESDGPFAQVDGRAAWPWDADRAVETLAQIWSEPVDAVRSQLLDNLRRLTKSSL</sequence>
<name>A0ABM9UI87_9HYPH</name>
<evidence type="ECO:0000256" key="3">
    <source>
        <dbReference type="ARBA" id="ARBA00022692"/>
    </source>
</evidence>
<dbReference type="InterPro" id="IPR032689">
    <property type="entry name" value="TraG-D_C"/>
</dbReference>
<dbReference type="Proteomes" id="UP000182178">
    <property type="component" value="Unassembled WGS sequence"/>
</dbReference>
<evidence type="ECO:0000256" key="2">
    <source>
        <dbReference type="ARBA" id="ARBA00022475"/>
    </source>
</evidence>
<comment type="subcellular location">
    <subcellularLocation>
        <location evidence="1">Cell membrane</location>
        <topology evidence="1">Multi-pass membrane protein</topology>
    </subcellularLocation>
</comment>
<comment type="caution">
    <text evidence="7">The sequence shown here is derived from an EMBL/GenBank/DDBJ whole genome shotgun (WGS) entry which is preliminary data.</text>
</comment>
<dbReference type="InterPro" id="IPR032466">
    <property type="entry name" value="Metal_Hydrolase"/>
</dbReference>
<proteinExistence type="predicted"/>
<dbReference type="Gene3D" id="3.20.20.140">
    <property type="entry name" value="Metal-dependent hydrolases"/>
    <property type="match status" value="1"/>
</dbReference>
<dbReference type="SUPFAM" id="SSF51556">
    <property type="entry name" value="Metallo-dependent hydrolases"/>
    <property type="match status" value="1"/>
</dbReference>
<dbReference type="EMBL" id="CYHC01000018">
    <property type="protein sequence ID" value="CUA91019.1"/>
    <property type="molecule type" value="Genomic_DNA"/>
</dbReference>
<keyword evidence="5" id="KW-0472">Membrane</keyword>
<organism evidence="7 8">
    <name type="scientific">Chelatococcus sambhunathii</name>
    <dbReference type="NCBI Taxonomy" id="363953"/>
    <lineage>
        <taxon>Bacteria</taxon>
        <taxon>Pseudomonadati</taxon>
        <taxon>Pseudomonadota</taxon>
        <taxon>Alphaproteobacteria</taxon>
        <taxon>Hyphomicrobiales</taxon>
        <taxon>Chelatococcaceae</taxon>
        <taxon>Chelatococcus</taxon>
    </lineage>
</organism>
<gene>
    <name evidence="7" type="ORF">Ga0061061_1182</name>
</gene>
<evidence type="ECO:0000313" key="8">
    <source>
        <dbReference type="Proteomes" id="UP000182178"/>
    </source>
</evidence>
<dbReference type="PANTHER" id="PTHR37937">
    <property type="entry name" value="CONJUGATIVE TRANSFER: DNA TRANSPORT"/>
    <property type="match status" value="1"/>
</dbReference>
<evidence type="ECO:0000256" key="1">
    <source>
        <dbReference type="ARBA" id="ARBA00004651"/>
    </source>
</evidence>
<dbReference type="Pfam" id="PF10134">
    <property type="entry name" value="RPA"/>
    <property type="match status" value="1"/>
</dbReference>
<protein>
    <submittedName>
        <fullName evidence="7">TatD related DNase/Replication initiator protein A</fullName>
    </submittedName>
</protein>
<evidence type="ECO:0000256" key="4">
    <source>
        <dbReference type="ARBA" id="ARBA00022989"/>
    </source>
</evidence>